<dbReference type="AlphaFoldDB" id="A0A1G4GSD7"/>
<organism evidence="1 2">
    <name type="scientific">Plasmodium vivax</name>
    <name type="common">malaria parasite P. vivax</name>
    <dbReference type="NCBI Taxonomy" id="5855"/>
    <lineage>
        <taxon>Eukaryota</taxon>
        <taxon>Sar</taxon>
        <taxon>Alveolata</taxon>
        <taxon>Apicomplexa</taxon>
        <taxon>Aconoidasida</taxon>
        <taxon>Haemosporida</taxon>
        <taxon>Plasmodiidae</taxon>
        <taxon>Plasmodium</taxon>
        <taxon>Plasmodium (Plasmodium)</taxon>
    </lineage>
</organism>
<gene>
    <name evidence="1" type="ORF">PVT01_030030400</name>
</gene>
<dbReference type="Proteomes" id="UP000196402">
    <property type="component" value="Chromosome 3"/>
</dbReference>
<dbReference type="EMBL" id="LT615241">
    <property type="protein sequence ID" value="SCO65489.1"/>
    <property type="molecule type" value="Genomic_DNA"/>
</dbReference>
<protein>
    <submittedName>
        <fullName evidence="1">Vir protein/Plasmodium variant antigen protein Cir/Yir/Bir, putative</fullName>
    </submittedName>
</protein>
<accession>A0A1G4GSD7</accession>
<name>A0A1G4GSD7_PLAVI</name>
<dbReference type="VEuPathDB" id="PlasmoDB:PVW1_100022600"/>
<dbReference type="Pfam" id="PF05795">
    <property type="entry name" value="Plasmodium_Vir"/>
    <property type="match status" value="1"/>
</dbReference>
<evidence type="ECO:0000313" key="1">
    <source>
        <dbReference type="EMBL" id="SCO65489.1"/>
    </source>
</evidence>
<dbReference type="InterPro" id="IPR008780">
    <property type="entry name" value="Plasmodium_Vir"/>
</dbReference>
<dbReference type="VEuPathDB" id="PlasmoDB:PVPAM_000028200"/>
<sequence>MRCESHYNDFEEKDALKDICVRFKCLYSLLFDPNGVNAYSNNENVEFLNYWLNNELKNKMISSISAPNFYQKLIFYDILFDSEKRLRDKIRKIKEEHLKQMDILYDLNTIYNNIKSNLYDDKQKCINYSNECVQKYKEAIKPCSTNKNTKYCNALMVFKIKYENIEGIKLFGEHKSECLLPLPSLGEESVQNAVVMSPGKDRSEVESILVEKKEQRLEAEKDLEEFTPFGSWINRQLKRNKINWRNVEDENETKRLLEHNYDPKQLVLRDVPYSVPYNSL</sequence>
<proteinExistence type="predicted"/>
<dbReference type="VEuPathDB" id="PlasmoDB:PVP01_0001350"/>
<reference evidence="1 2" key="1">
    <citation type="submission" date="2016-07" db="EMBL/GenBank/DDBJ databases">
        <authorList>
            <consortium name="Pathogen Informatics"/>
        </authorList>
    </citation>
    <scope>NUCLEOTIDE SEQUENCE [LARGE SCALE GENOMIC DNA]</scope>
</reference>
<evidence type="ECO:0000313" key="2">
    <source>
        <dbReference type="Proteomes" id="UP000196402"/>
    </source>
</evidence>